<dbReference type="Pfam" id="PF00027">
    <property type="entry name" value="cNMP_binding"/>
    <property type="match status" value="1"/>
</dbReference>
<dbReference type="SUPFAM" id="SSF46785">
    <property type="entry name" value="Winged helix' DNA-binding domain"/>
    <property type="match status" value="1"/>
</dbReference>
<dbReference type="PROSITE" id="PS51063">
    <property type="entry name" value="HTH_CRP_2"/>
    <property type="match status" value="1"/>
</dbReference>
<dbReference type="CDD" id="cd00038">
    <property type="entry name" value="CAP_ED"/>
    <property type="match status" value="1"/>
</dbReference>
<dbReference type="eggNOG" id="COG0664">
    <property type="taxonomic scope" value="Bacteria"/>
</dbReference>
<keyword evidence="2" id="KW-0238">DNA-binding</keyword>
<dbReference type="InterPro" id="IPR036388">
    <property type="entry name" value="WH-like_DNA-bd_sf"/>
</dbReference>
<dbReference type="RefSeq" id="WP_004582319.1">
    <property type="nucleotide sequence ID" value="NZ_AP028878.1"/>
</dbReference>
<dbReference type="EMBL" id="APLQ01000014">
    <property type="protein sequence ID" value="ENO14099.1"/>
    <property type="molecule type" value="Genomic_DNA"/>
</dbReference>
<dbReference type="Gene3D" id="2.60.120.10">
    <property type="entry name" value="Jelly Rolls"/>
    <property type="match status" value="1"/>
</dbReference>
<keyword evidence="3" id="KW-0804">Transcription</keyword>
<evidence type="ECO:0000259" key="6">
    <source>
        <dbReference type="PROSITE" id="PS51063"/>
    </source>
</evidence>
<dbReference type="AlphaFoldDB" id="N6W1W4"/>
<accession>N6W1W4</accession>
<dbReference type="PROSITE" id="PS50042">
    <property type="entry name" value="CNMP_BINDING_3"/>
    <property type="match status" value="1"/>
</dbReference>
<proteinExistence type="predicted"/>
<dbReference type="InterPro" id="IPR012318">
    <property type="entry name" value="HTH_CRP"/>
</dbReference>
<evidence type="ECO:0000313" key="7">
    <source>
        <dbReference type="EMBL" id="ENO14099.1"/>
    </source>
</evidence>
<dbReference type="SMART" id="SM00100">
    <property type="entry name" value="cNMP"/>
    <property type="match status" value="1"/>
</dbReference>
<evidence type="ECO:0000256" key="4">
    <source>
        <dbReference type="SAM" id="MobiDB-lite"/>
    </source>
</evidence>
<dbReference type="GO" id="GO:0003677">
    <property type="term" value="F:DNA binding"/>
    <property type="evidence" value="ECO:0007669"/>
    <property type="project" value="UniProtKB-KW"/>
</dbReference>
<dbReference type="SMART" id="SM00419">
    <property type="entry name" value="HTH_CRP"/>
    <property type="match status" value="1"/>
</dbReference>
<evidence type="ECO:0000259" key="5">
    <source>
        <dbReference type="PROSITE" id="PS50042"/>
    </source>
</evidence>
<dbReference type="InterPro" id="IPR000595">
    <property type="entry name" value="cNMP-bd_dom"/>
</dbReference>
<dbReference type="Proteomes" id="UP000013165">
    <property type="component" value="Unassembled WGS sequence"/>
</dbReference>
<organism evidence="7 8">
    <name type="scientific">Marinobacter nanhaiticus D15-8W</name>
    <dbReference type="NCBI Taxonomy" id="626887"/>
    <lineage>
        <taxon>Bacteria</taxon>
        <taxon>Pseudomonadati</taxon>
        <taxon>Pseudomonadota</taxon>
        <taxon>Gammaproteobacteria</taxon>
        <taxon>Pseudomonadales</taxon>
        <taxon>Marinobacteraceae</taxon>
        <taxon>Marinobacter</taxon>
    </lineage>
</organism>
<dbReference type="Gene3D" id="1.10.10.10">
    <property type="entry name" value="Winged helix-like DNA-binding domain superfamily/Winged helix DNA-binding domain"/>
    <property type="match status" value="1"/>
</dbReference>
<reference evidence="7 8" key="1">
    <citation type="journal article" date="2013" name="Genome Announc.">
        <title>Genome Sequence of the Polycyclic Aromatic Hydrocarbon-Degrading Bacterium Strain Marinobacter nanhaiticus D15-8WT.</title>
        <authorList>
            <person name="Cui Z."/>
            <person name="Gao W."/>
            <person name="Li Q."/>
            <person name="Xu G."/>
            <person name="Zheng L."/>
        </authorList>
    </citation>
    <scope>NUCLEOTIDE SEQUENCE [LARGE SCALE GENOMIC DNA]</scope>
    <source>
        <strain evidence="7 8">D15-8W</strain>
    </source>
</reference>
<evidence type="ECO:0000256" key="2">
    <source>
        <dbReference type="ARBA" id="ARBA00023125"/>
    </source>
</evidence>
<evidence type="ECO:0000256" key="1">
    <source>
        <dbReference type="ARBA" id="ARBA00023015"/>
    </source>
</evidence>
<protein>
    <submittedName>
        <fullName evidence="7">Crp/Fnr family transcriptional regulator</fullName>
    </submittedName>
</protein>
<sequence length="279" mass="31124">MKNLSSSYNYHPFLIPLLNRLNLFSTVTESDAHQLDRQILDRRQFSRGESLLEVGEHTDNVYVVAEGWATNEIITVEGNTCILSFLLPGDATPVSSSLDAASDVTVKCLTDVSVVTFRANDLKRLLANHPGLTRAFSIMRMASESMNRELLVNLLAKPADYKVAHLLCELSVRDGQARVGKGISDTLRLTQLEIGSALGLSAVHVNRVIKRLQQRGFLEVRPRWIHITNWERLAREFQFSSTYMTQYDAGRKKAPSRGAGRVVPLRDQPFASGSRSARG</sequence>
<keyword evidence="8" id="KW-1185">Reference proteome</keyword>
<keyword evidence="1" id="KW-0805">Transcription regulation</keyword>
<dbReference type="OrthoDB" id="9126850at2"/>
<feature type="domain" description="HTH crp-type" evidence="6">
    <location>
        <begin position="157"/>
        <end position="231"/>
    </location>
</feature>
<name>N6W1W4_9GAMM</name>
<dbReference type="HOGENOM" id="CLU_075053_0_0_6"/>
<feature type="domain" description="Cyclic nucleotide-binding" evidence="5">
    <location>
        <begin position="23"/>
        <end position="67"/>
    </location>
</feature>
<dbReference type="STRING" id="626887.J057_21935"/>
<dbReference type="InterPro" id="IPR036390">
    <property type="entry name" value="WH_DNA-bd_sf"/>
</dbReference>
<dbReference type="GO" id="GO:0006355">
    <property type="term" value="P:regulation of DNA-templated transcription"/>
    <property type="evidence" value="ECO:0007669"/>
    <property type="project" value="InterPro"/>
</dbReference>
<evidence type="ECO:0000256" key="3">
    <source>
        <dbReference type="ARBA" id="ARBA00023163"/>
    </source>
</evidence>
<dbReference type="InterPro" id="IPR018490">
    <property type="entry name" value="cNMP-bd_dom_sf"/>
</dbReference>
<dbReference type="SUPFAM" id="SSF51206">
    <property type="entry name" value="cAMP-binding domain-like"/>
    <property type="match status" value="1"/>
</dbReference>
<dbReference type="InterPro" id="IPR014710">
    <property type="entry name" value="RmlC-like_jellyroll"/>
</dbReference>
<feature type="region of interest" description="Disordered" evidence="4">
    <location>
        <begin position="250"/>
        <end position="279"/>
    </location>
</feature>
<gene>
    <name evidence="7" type="ORF">J057_21935</name>
</gene>
<comment type="caution">
    <text evidence="7">The sequence shown here is derived from an EMBL/GenBank/DDBJ whole genome shotgun (WGS) entry which is preliminary data.</text>
</comment>
<dbReference type="Pfam" id="PF13545">
    <property type="entry name" value="HTH_Crp_2"/>
    <property type="match status" value="1"/>
</dbReference>
<evidence type="ECO:0000313" key="8">
    <source>
        <dbReference type="Proteomes" id="UP000013165"/>
    </source>
</evidence>